<comment type="caution">
    <text evidence="2">The sequence shown here is derived from an EMBL/GenBank/DDBJ whole genome shotgun (WGS) entry which is preliminary data.</text>
</comment>
<evidence type="ECO:0000256" key="1">
    <source>
        <dbReference type="SAM" id="Phobius"/>
    </source>
</evidence>
<feature type="transmembrane region" description="Helical" evidence="1">
    <location>
        <begin position="82"/>
        <end position="107"/>
    </location>
</feature>
<evidence type="ECO:0000313" key="3">
    <source>
        <dbReference type="Proteomes" id="UP000551501"/>
    </source>
</evidence>
<proteinExistence type="predicted"/>
<name>A0A840F4C7_9ACTN</name>
<reference evidence="2 3" key="1">
    <citation type="submission" date="2020-08" db="EMBL/GenBank/DDBJ databases">
        <title>Sequencing the genomes of 1000 actinobacteria strains.</title>
        <authorList>
            <person name="Klenk H.-P."/>
        </authorList>
    </citation>
    <scope>NUCLEOTIDE SEQUENCE [LARGE SCALE GENOMIC DNA]</scope>
    <source>
        <strain evidence="2 3">DSM 45298</strain>
    </source>
</reference>
<dbReference type="EMBL" id="JACIFP010000001">
    <property type="protein sequence ID" value="MBB4136319.1"/>
    <property type="molecule type" value="Genomic_DNA"/>
</dbReference>
<evidence type="ECO:0000313" key="2">
    <source>
        <dbReference type="EMBL" id="MBB4136319.1"/>
    </source>
</evidence>
<accession>A0A840F4C7</accession>
<keyword evidence="3" id="KW-1185">Reference proteome</keyword>
<feature type="transmembrane region" description="Helical" evidence="1">
    <location>
        <begin position="119"/>
        <end position="139"/>
    </location>
</feature>
<dbReference type="AlphaFoldDB" id="A0A840F4C7"/>
<keyword evidence="1" id="KW-1133">Transmembrane helix</keyword>
<gene>
    <name evidence="2" type="ORF">BKA16_002871</name>
</gene>
<keyword evidence="1" id="KW-0472">Membrane</keyword>
<organism evidence="2 3">
    <name type="scientific">Gordonia humi</name>
    <dbReference type="NCBI Taxonomy" id="686429"/>
    <lineage>
        <taxon>Bacteria</taxon>
        <taxon>Bacillati</taxon>
        <taxon>Actinomycetota</taxon>
        <taxon>Actinomycetes</taxon>
        <taxon>Mycobacteriales</taxon>
        <taxon>Gordoniaceae</taxon>
        <taxon>Gordonia</taxon>
    </lineage>
</organism>
<protein>
    <submittedName>
        <fullName evidence="2">Uncharacterized protein</fullName>
    </submittedName>
</protein>
<keyword evidence="1" id="KW-0812">Transmembrane</keyword>
<sequence>MICPHCSSSVRYRERPDHVCGVCDREFALDPKSEPFQLNDLRLLRLADKLRTDDQLKYTFEQLRYAAGRRTVGTDIRSGWRFAFWGTVGGLLIVTLVPGLPLAMGFVPSVFDVSEGTGVKWLFIVSACAIALSMIVNGVRRPWMIRNHRIALDGSLDDFADTVSNRWRTVYGTDVLGAVDERDATISGSPTPRYAVLCPDRSVLVCLSANHVALNRGLALLTDPDQVPPTIPVLVLHDASPAGLRFVADARRRFGSRAVDVGLSPRHALARRLWLREPQLSPDDVDALPTDLSDDERDWLGIGWWSPIAAVPPRKLIAAVDRAVDRFEPGTASAREIGFLTWPTAG</sequence>
<dbReference type="Proteomes" id="UP000551501">
    <property type="component" value="Unassembled WGS sequence"/>
</dbReference>